<comment type="caution">
    <text evidence="1">The sequence shown here is derived from an EMBL/GenBank/DDBJ whole genome shotgun (WGS) entry which is preliminary data.</text>
</comment>
<evidence type="ECO:0000313" key="1">
    <source>
        <dbReference type="EMBL" id="RIB04815.1"/>
    </source>
</evidence>
<dbReference type="EMBL" id="QKWP01002103">
    <property type="protein sequence ID" value="RIB04815.1"/>
    <property type="molecule type" value="Genomic_DNA"/>
</dbReference>
<keyword evidence="2" id="KW-1185">Reference proteome</keyword>
<accession>A0A397U3G2</accession>
<gene>
    <name evidence="1" type="ORF">C2G38_2048115</name>
</gene>
<dbReference type="Proteomes" id="UP000266673">
    <property type="component" value="Unassembled WGS sequence"/>
</dbReference>
<name>A0A397U3G2_9GLOM</name>
<evidence type="ECO:0000313" key="2">
    <source>
        <dbReference type="Proteomes" id="UP000266673"/>
    </source>
</evidence>
<proteinExistence type="predicted"/>
<reference evidence="1 2" key="1">
    <citation type="submission" date="2018-06" db="EMBL/GenBank/DDBJ databases">
        <title>Comparative genomics reveals the genomic features of Rhizophagus irregularis, R. cerebriforme, R. diaphanum and Gigaspora rosea, and their symbiotic lifestyle signature.</title>
        <authorList>
            <person name="Morin E."/>
            <person name="San Clemente H."/>
            <person name="Chen E.C.H."/>
            <person name="De La Providencia I."/>
            <person name="Hainaut M."/>
            <person name="Kuo A."/>
            <person name="Kohler A."/>
            <person name="Murat C."/>
            <person name="Tang N."/>
            <person name="Roy S."/>
            <person name="Loubradou J."/>
            <person name="Henrissat B."/>
            <person name="Grigoriev I.V."/>
            <person name="Corradi N."/>
            <person name="Roux C."/>
            <person name="Martin F.M."/>
        </authorList>
    </citation>
    <scope>NUCLEOTIDE SEQUENCE [LARGE SCALE GENOMIC DNA]</scope>
    <source>
        <strain evidence="1 2">DAOM 194757</strain>
    </source>
</reference>
<dbReference type="AlphaFoldDB" id="A0A397U3G2"/>
<sequence length="175" mass="20553">MSFLSVKEVQKWLRADVIKFLQEQNEKETLYLDDKHIRVIQDQDVTAEVIAELVEKVMNQEILELKKQLEFLEGQQKVASSVCSEKVQIYPEEYIEGKYGYGPVDFCMVLKKSIIISVLEVEKEDFIQGTAQIIVQLHSSFESYRKRKYENDDFVIDKTFGIVTDSRFWYFSSVL</sequence>
<protein>
    <submittedName>
        <fullName evidence="1">Uncharacterized protein</fullName>
    </submittedName>
</protein>
<organism evidence="1 2">
    <name type="scientific">Gigaspora rosea</name>
    <dbReference type="NCBI Taxonomy" id="44941"/>
    <lineage>
        <taxon>Eukaryota</taxon>
        <taxon>Fungi</taxon>
        <taxon>Fungi incertae sedis</taxon>
        <taxon>Mucoromycota</taxon>
        <taxon>Glomeromycotina</taxon>
        <taxon>Glomeromycetes</taxon>
        <taxon>Diversisporales</taxon>
        <taxon>Gigasporaceae</taxon>
        <taxon>Gigaspora</taxon>
    </lineage>
</organism>
<dbReference type="OrthoDB" id="2414517at2759"/>